<evidence type="ECO:0000256" key="2">
    <source>
        <dbReference type="ARBA" id="ARBA00022730"/>
    </source>
</evidence>
<organism evidence="10 11">
    <name type="scientific">Geoglobus ahangari</name>
    <dbReference type="NCBI Taxonomy" id="113653"/>
    <lineage>
        <taxon>Archaea</taxon>
        <taxon>Methanobacteriati</taxon>
        <taxon>Methanobacteriota</taxon>
        <taxon>Archaeoglobi</taxon>
        <taxon>Archaeoglobales</taxon>
        <taxon>Archaeoglobaceae</taxon>
        <taxon>Geoglobus</taxon>
    </lineage>
</organism>
<dbReference type="PIRSF" id="PIRSF002116">
    <property type="entry name" value="Ribosomal_S4"/>
    <property type="match status" value="1"/>
</dbReference>
<dbReference type="InterPro" id="IPR000876">
    <property type="entry name" value="Ribosomal_eS4"/>
</dbReference>
<dbReference type="KEGG" id="gah:GAH_00376"/>
<protein>
    <recommendedName>
        <fullName evidence="6 7">Small ribosomal subunit protein eS4</fullName>
    </recommendedName>
</protein>
<dbReference type="InterPro" id="IPR036986">
    <property type="entry name" value="S4_RNA-bd_sf"/>
</dbReference>
<dbReference type="CDD" id="cd06087">
    <property type="entry name" value="KOW_RPS4"/>
    <property type="match status" value="1"/>
</dbReference>
<dbReference type="NCBIfam" id="NF003312">
    <property type="entry name" value="PRK04313.1"/>
    <property type="match status" value="1"/>
</dbReference>
<evidence type="ECO:0000256" key="4">
    <source>
        <dbReference type="ARBA" id="ARBA00022980"/>
    </source>
</evidence>
<dbReference type="PROSITE" id="PS00528">
    <property type="entry name" value="RIBOSOMAL_S4E"/>
    <property type="match status" value="1"/>
</dbReference>
<dbReference type="Gene3D" id="2.40.50.740">
    <property type="match status" value="1"/>
</dbReference>
<dbReference type="PANTHER" id="PTHR11581">
    <property type="entry name" value="30S/40S RIBOSOMAL PROTEIN S4"/>
    <property type="match status" value="1"/>
</dbReference>
<keyword evidence="11" id="KW-1185">Reference proteome</keyword>
<comment type="similarity">
    <text evidence="1 7">Belongs to the eukaryotic ribosomal protein eS4 family.</text>
</comment>
<gene>
    <name evidence="7" type="primary">rps4e</name>
    <name evidence="10" type="ORF">GAH_00376</name>
</gene>
<keyword evidence="4 7" id="KW-0689">Ribosomal protein</keyword>
<dbReference type="Pfam" id="PF00900">
    <property type="entry name" value="Ribosomal_S4e"/>
    <property type="match status" value="1"/>
</dbReference>
<dbReference type="HOGENOM" id="CLU_060400_0_0_2"/>
<evidence type="ECO:0000256" key="5">
    <source>
        <dbReference type="ARBA" id="ARBA00023274"/>
    </source>
</evidence>
<dbReference type="InParanoid" id="A0A0F7DC59"/>
<evidence type="ECO:0000256" key="6">
    <source>
        <dbReference type="ARBA" id="ARBA00035272"/>
    </source>
</evidence>
<dbReference type="GO" id="GO:0006412">
    <property type="term" value="P:translation"/>
    <property type="evidence" value="ECO:0007669"/>
    <property type="project" value="UniProtKB-UniRule"/>
</dbReference>
<dbReference type="SMART" id="SM00363">
    <property type="entry name" value="S4"/>
    <property type="match status" value="1"/>
</dbReference>
<dbReference type="FunCoup" id="A0A0F7DC59">
    <property type="interactions" value="142"/>
</dbReference>
<dbReference type="Pfam" id="PF08071">
    <property type="entry name" value="RS4NT"/>
    <property type="match status" value="1"/>
</dbReference>
<evidence type="ECO:0000313" key="11">
    <source>
        <dbReference type="Proteomes" id="UP000034723"/>
    </source>
</evidence>
<dbReference type="PATRIC" id="fig|113653.22.peg.381"/>
<evidence type="ECO:0000256" key="1">
    <source>
        <dbReference type="ARBA" id="ARBA00007500"/>
    </source>
</evidence>
<keyword evidence="5 7" id="KW-0687">Ribonucleoprotein</keyword>
<dbReference type="SUPFAM" id="SSF55174">
    <property type="entry name" value="Alpha-L RNA-binding motif"/>
    <property type="match status" value="1"/>
</dbReference>
<evidence type="ECO:0000259" key="9">
    <source>
        <dbReference type="SMART" id="SM00363"/>
    </source>
</evidence>
<dbReference type="GeneID" id="43092353"/>
<name>A0A0F7DC59_9EURY</name>
<proteinExistence type="inferred from homology"/>
<dbReference type="InterPro" id="IPR018199">
    <property type="entry name" value="Ribosomal_eS4_N_CS"/>
</dbReference>
<dbReference type="HAMAP" id="MF_00485">
    <property type="entry name" value="Ribosomal_eS4"/>
    <property type="match status" value="1"/>
</dbReference>
<dbReference type="InterPro" id="IPR002942">
    <property type="entry name" value="S4_RNA-bd"/>
</dbReference>
<dbReference type="CDD" id="cd00165">
    <property type="entry name" value="S4"/>
    <property type="match status" value="1"/>
</dbReference>
<dbReference type="FunFam" id="3.10.290.10:FF:000002">
    <property type="entry name" value="40S ribosomal protein S4"/>
    <property type="match status" value="1"/>
</dbReference>
<dbReference type="Pfam" id="PF01479">
    <property type="entry name" value="S4"/>
    <property type="match status" value="1"/>
</dbReference>
<sequence length="232" mass="26307">MHQKRLSAPRTYKVPRKVKKWIVKPSPGPHDKDAVPLLVIVRDFLELADTAREARRVIAKGEILVDGVVRKDYKFPVGLFDIISVPKMELNYRIVFDEKGRYVPIEVEDHDRKLYRINNKTIVKGGKVQLNLFDGTNILASNEYKTKDSILLKIPEKEILQHLKFEEGALVMVTGGTHAGEIGRLKSYKVVRGSAPNLVTIEIDGKEYTTIEQYIFVVGSKDDEKPVIDLGV</sequence>
<keyword evidence="2 8" id="KW-0699">rRNA-binding</keyword>
<evidence type="ECO:0000256" key="3">
    <source>
        <dbReference type="ARBA" id="ARBA00022884"/>
    </source>
</evidence>
<reference evidence="10 11" key="1">
    <citation type="submission" date="2015-04" db="EMBL/GenBank/DDBJ databases">
        <title>The complete genome sequence of the hyperthermophilic, obligate iron-reducing archaeon Geoglobus ahangari strain 234T.</title>
        <authorList>
            <person name="Manzella M.P."/>
            <person name="Holmes D.E."/>
            <person name="Rocheleau J.M."/>
            <person name="Chung A."/>
            <person name="Reguera G."/>
            <person name="Kashefi K."/>
        </authorList>
    </citation>
    <scope>NUCLEOTIDE SEQUENCE [LARGE SCALE GENOMIC DNA]</scope>
    <source>
        <strain evidence="10 11">234</strain>
    </source>
</reference>
<dbReference type="STRING" id="113653.GAH_00376"/>
<dbReference type="PANTHER" id="PTHR11581:SF0">
    <property type="entry name" value="SMALL RIBOSOMAL SUBUNIT PROTEIN ES4"/>
    <property type="match status" value="1"/>
</dbReference>
<evidence type="ECO:0000313" key="10">
    <source>
        <dbReference type="EMBL" id="AKG92271.1"/>
    </source>
</evidence>
<feature type="domain" description="RNA-binding S4" evidence="9">
    <location>
        <begin position="37"/>
        <end position="99"/>
    </location>
</feature>
<dbReference type="InterPro" id="IPR013845">
    <property type="entry name" value="Ribosomal_eS4_central_region"/>
</dbReference>
<dbReference type="GO" id="GO:0019843">
    <property type="term" value="F:rRNA binding"/>
    <property type="evidence" value="ECO:0007669"/>
    <property type="project" value="UniProtKB-KW"/>
</dbReference>
<evidence type="ECO:0000256" key="8">
    <source>
        <dbReference type="PROSITE-ProRule" id="PRU00182"/>
    </source>
</evidence>
<dbReference type="InterPro" id="IPR013843">
    <property type="entry name" value="Ribosomal_eS4_N"/>
</dbReference>
<dbReference type="AlphaFoldDB" id="A0A0F7DC59"/>
<dbReference type="InterPro" id="IPR038237">
    <property type="entry name" value="Ribosomal_eS4_central_sf"/>
</dbReference>
<dbReference type="OrthoDB" id="372073at2157"/>
<dbReference type="GO" id="GO:0003735">
    <property type="term" value="F:structural constituent of ribosome"/>
    <property type="evidence" value="ECO:0007669"/>
    <property type="project" value="InterPro"/>
</dbReference>
<dbReference type="GO" id="GO:0022627">
    <property type="term" value="C:cytosolic small ribosomal subunit"/>
    <property type="evidence" value="ECO:0007669"/>
    <property type="project" value="TreeGrafter"/>
</dbReference>
<dbReference type="Proteomes" id="UP000034723">
    <property type="component" value="Chromosome"/>
</dbReference>
<dbReference type="PROSITE" id="PS50889">
    <property type="entry name" value="S4"/>
    <property type="match status" value="1"/>
</dbReference>
<accession>A0A0F7DC59</accession>
<dbReference type="InterPro" id="IPR041982">
    <property type="entry name" value="Ribosomal_eS4_KOW"/>
</dbReference>
<dbReference type="RefSeq" id="WP_048094430.1">
    <property type="nucleotide sequence ID" value="NZ_CP011267.1"/>
</dbReference>
<dbReference type="InterPro" id="IPR014722">
    <property type="entry name" value="Rib_uL2_dom2"/>
</dbReference>
<evidence type="ECO:0000256" key="7">
    <source>
        <dbReference type="HAMAP-Rule" id="MF_00485"/>
    </source>
</evidence>
<dbReference type="Gene3D" id="2.30.30.30">
    <property type="match status" value="1"/>
</dbReference>
<dbReference type="Gene3D" id="3.10.290.10">
    <property type="entry name" value="RNA-binding S4 domain"/>
    <property type="match status" value="1"/>
</dbReference>
<keyword evidence="3 7" id="KW-0694">RNA-binding</keyword>
<dbReference type="EMBL" id="CP011267">
    <property type="protein sequence ID" value="AKG92271.1"/>
    <property type="molecule type" value="Genomic_DNA"/>
</dbReference>